<keyword evidence="3 7" id="KW-1133">Transmembrane helix</keyword>
<dbReference type="SUPFAM" id="SSF49265">
    <property type="entry name" value="Fibronectin type III"/>
    <property type="match status" value="1"/>
</dbReference>
<dbReference type="CDD" id="cd00063">
    <property type="entry name" value="FN3"/>
    <property type="match status" value="1"/>
</dbReference>
<evidence type="ECO:0000256" key="4">
    <source>
        <dbReference type="ARBA" id="ARBA00023136"/>
    </source>
</evidence>
<dbReference type="EMBL" id="JAFNEN010000035">
    <property type="protein sequence ID" value="KAG8198816.1"/>
    <property type="molecule type" value="Genomic_DNA"/>
</dbReference>
<organism evidence="11 12">
    <name type="scientific">Oedothorax gibbosus</name>
    <dbReference type="NCBI Taxonomy" id="931172"/>
    <lineage>
        <taxon>Eukaryota</taxon>
        <taxon>Metazoa</taxon>
        <taxon>Ecdysozoa</taxon>
        <taxon>Arthropoda</taxon>
        <taxon>Chelicerata</taxon>
        <taxon>Arachnida</taxon>
        <taxon>Araneae</taxon>
        <taxon>Araneomorphae</taxon>
        <taxon>Entelegynae</taxon>
        <taxon>Araneoidea</taxon>
        <taxon>Linyphiidae</taxon>
        <taxon>Erigoninae</taxon>
        <taxon>Oedothorax</taxon>
    </lineage>
</organism>
<feature type="signal peptide" evidence="8">
    <location>
        <begin position="1"/>
        <end position="17"/>
    </location>
</feature>
<dbReference type="InterPro" id="IPR036179">
    <property type="entry name" value="Ig-like_dom_sf"/>
</dbReference>
<evidence type="ECO:0000313" key="12">
    <source>
        <dbReference type="Proteomes" id="UP000827092"/>
    </source>
</evidence>
<name>A0AAV6VRX4_9ARAC</name>
<protein>
    <recommendedName>
        <fullName evidence="13">Nephrin</fullName>
    </recommendedName>
</protein>
<dbReference type="InterPro" id="IPR013106">
    <property type="entry name" value="Ig_V-set"/>
</dbReference>
<feature type="domain" description="Fibronectin type-III" evidence="10">
    <location>
        <begin position="545"/>
        <end position="641"/>
    </location>
</feature>
<dbReference type="SMART" id="SM00409">
    <property type="entry name" value="IG"/>
    <property type="match status" value="5"/>
</dbReference>
<dbReference type="Gene3D" id="2.60.40.10">
    <property type="entry name" value="Immunoglobulins"/>
    <property type="match status" value="5"/>
</dbReference>
<evidence type="ECO:0000256" key="2">
    <source>
        <dbReference type="ARBA" id="ARBA00022692"/>
    </source>
</evidence>
<dbReference type="InterPro" id="IPR007110">
    <property type="entry name" value="Ig-like_dom"/>
</dbReference>
<dbReference type="GO" id="GO:0016020">
    <property type="term" value="C:membrane"/>
    <property type="evidence" value="ECO:0007669"/>
    <property type="project" value="UniProtKB-SubCell"/>
</dbReference>
<accession>A0AAV6VRX4</accession>
<dbReference type="CDD" id="cd00096">
    <property type="entry name" value="Ig"/>
    <property type="match status" value="1"/>
</dbReference>
<comment type="caution">
    <text evidence="11">The sequence shown here is derived from an EMBL/GenBank/DDBJ whole genome shotgun (WGS) entry which is preliminary data.</text>
</comment>
<feature type="domain" description="Ig-like" evidence="9">
    <location>
        <begin position="448"/>
        <end position="539"/>
    </location>
</feature>
<feature type="region of interest" description="Disordered" evidence="6">
    <location>
        <begin position="685"/>
        <end position="712"/>
    </location>
</feature>
<evidence type="ECO:0000259" key="9">
    <source>
        <dbReference type="PROSITE" id="PS50835"/>
    </source>
</evidence>
<dbReference type="Pfam" id="PF13927">
    <property type="entry name" value="Ig_3"/>
    <property type="match status" value="1"/>
</dbReference>
<comment type="subcellular location">
    <subcellularLocation>
        <location evidence="1">Membrane</location>
        <topology evidence="1">Single-pass membrane protein</topology>
    </subcellularLocation>
</comment>
<dbReference type="PANTHER" id="PTHR23278">
    <property type="entry name" value="SIDESTEP PROTEIN"/>
    <property type="match status" value="1"/>
</dbReference>
<proteinExistence type="predicted"/>
<reference evidence="11 12" key="1">
    <citation type="journal article" date="2022" name="Nat. Ecol. Evol.">
        <title>A masculinizing supergene underlies an exaggerated male reproductive morph in a spider.</title>
        <authorList>
            <person name="Hendrickx F."/>
            <person name="De Corte Z."/>
            <person name="Sonet G."/>
            <person name="Van Belleghem S.M."/>
            <person name="Kostlbacher S."/>
            <person name="Vangestel C."/>
        </authorList>
    </citation>
    <scope>NUCLEOTIDE SEQUENCE [LARGE SCALE GENOMIC DNA]</scope>
    <source>
        <strain evidence="11">W744_W776</strain>
    </source>
</reference>
<feature type="domain" description="Ig-like" evidence="9">
    <location>
        <begin position="16"/>
        <end position="136"/>
    </location>
</feature>
<keyword evidence="5" id="KW-1015">Disulfide bond</keyword>
<feature type="domain" description="Ig-like" evidence="9">
    <location>
        <begin position="253"/>
        <end position="346"/>
    </location>
</feature>
<evidence type="ECO:0000256" key="6">
    <source>
        <dbReference type="SAM" id="MobiDB-lite"/>
    </source>
</evidence>
<keyword evidence="2 7" id="KW-0812">Transmembrane</keyword>
<dbReference type="InterPro" id="IPR003961">
    <property type="entry name" value="FN3_dom"/>
</dbReference>
<dbReference type="InterPro" id="IPR036116">
    <property type="entry name" value="FN3_sf"/>
</dbReference>
<dbReference type="InterPro" id="IPR003599">
    <property type="entry name" value="Ig_sub"/>
</dbReference>
<feature type="domain" description="Ig-like" evidence="9">
    <location>
        <begin position="351"/>
        <end position="443"/>
    </location>
</feature>
<evidence type="ECO:0000256" key="1">
    <source>
        <dbReference type="ARBA" id="ARBA00004167"/>
    </source>
</evidence>
<dbReference type="InterPro" id="IPR003598">
    <property type="entry name" value="Ig_sub2"/>
</dbReference>
<dbReference type="Pfam" id="PF07686">
    <property type="entry name" value="V-set"/>
    <property type="match status" value="1"/>
</dbReference>
<feature type="domain" description="Ig-like" evidence="9">
    <location>
        <begin position="170"/>
        <end position="246"/>
    </location>
</feature>
<feature type="transmembrane region" description="Helical" evidence="7">
    <location>
        <begin position="650"/>
        <end position="677"/>
    </location>
</feature>
<dbReference type="InterPro" id="IPR013783">
    <property type="entry name" value="Ig-like_fold"/>
</dbReference>
<dbReference type="Pfam" id="PF08205">
    <property type="entry name" value="C2-set_2"/>
    <property type="match status" value="1"/>
</dbReference>
<keyword evidence="8" id="KW-0732">Signal</keyword>
<dbReference type="InterPro" id="IPR013162">
    <property type="entry name" value="CD80_C2-set"/>
</dbReference>
<dbReference type="PROSITE" id="PS50853">
    <property type="entry name" value="FN3"/>
    <property type="match status" value="1"/>
</dbReference>
<dbReference type="AlphaFoldDB" id="A0AAV6VRX4"/>
<dbReference type="SMART" id="SM00408">
    <property type="entry name" value="IGc2"/>
    <property type="match status" value="5"/>
</dbReference>
<evidence type="ECO:0000256" key="8">
    <source>
        <dbReference type="SAM" id="SignalP"/>
    </source>
</evidence>
<keyword evidence="4 7" id="KW-0472">Membrane</keyword>
<evidence type="ECO:0000256" key="3">
    <source>
        <dbReference type="ARBA" id="ARBA00022989"/>
    </source>
</evidence>
<feature type="chain" id="PRO_5043563387" description="Nephrin" evidence="8">
    <location>
        <begin position="18"/>
        <end position="772"/>
    </location>
</feature>
<dbReference type="SUPFAM" id="SSF48726">
    <property type="entry name" value="Immunoglobulin"/>
    <property type="match status" value="5"/>
</dbReference>
<dbReference type="PANTHER" id="PTHR23278:SF19">
    <property type="entry name" value="OBSCURIN"/>
    <property type="match status" value="1"/>
</dbReference>
<dbReference type="PROSITE" id="PS50835">
    <property type="entry name" value="IG_LIKE"/>
    <property type="match status" value="5"/>
</dbReference>
<evidence type="ECO:0000313" key="11">
    <source>
        <dbReference type="EMBL" id="KAG8198816.1"/>
    </source>
</evidence>
<evidence type="ECO:0008006" key="13">
    <source>
        <dbReference type="Google" id="ProtNLM"/>
    </source>
</evidence>
<evidence type="ECO:0000256" key="5">
    <source>
        <dbReference type="ARBA" id="ARBA00023157"/>
    </source>
</evidence>
<gene>
    <name evidence="11" type="ORF">JTE90_007119</name>
</gene>
<evidence type="ECO:0000259" key="10">
    <source>
        <dbReference type="PROSITE" id="PS50853"/>
    </source>
</evidence>
<dbReference type="Proteomes" id="UP000827092">
    <property type="component" value="Unassembled WGS sequence"/>
</dbReference>
<evidence type="ECO:0000256" key="7">
    <source>
        <dbReference type="SAM" id="Phobius"/>
    </source>
</evidence>
<keyword evidence="12" id="KW-1185">Reference proteome</keyword>
<sequence length="772" mass="85044">MLIFTSILLVSFGGIPGIKIKPPSSLEDTTEYPELHAVIGSTVSLPCNLSPPSNDDVISLVLWYRLDLPNPIYTLDARSAPNADSAKHFSGKVLGARAYFNVSHRGLAHLKLSPVQEEDAGEYRCRVDFKRGRTLSRLVKLNVIVPVKKVSIRGRDNNVTYSGLIGPFTEGSSLVLICEARGGFPTPIVTWRRGPRILTGTVTMDEQGFVRNELVFNRLRREDLLAVLTCQASNNNMSGPIYASISIDMNLKPLSVQITTAPTVLEAGQRIEISCQSEGSRPPARITWTKGSERLDHLAIQNTFGIISVSTLGFVVGWEDNGKKLECEARNPKLPESALKDSWTLNVLYAPQLSLVFGASEQYEHIREGSDVYFECNIQANPPVQQVQWRFQSKNLQHDSLRGIVVRNHSLLLHSVGRRNRGTYQCTATNAQGRGESEEVLLRIQYSPVCNNQQRRTYGAARNEAVNVSCSVDADPPDVVFRWQTNGSVFESQDVMASDQNNIAKSVARFVPKTKSDYGPLYCFAKNDVGNMKDPCVFNIVPTGPPEPLQNCTITNQSFSSLSLSCDTGDDGGSKQSFHLELWSMRREQLLANVSAADHPSFVVRGLPTGASFILVLFSSNSKGRSTSVVMTASTLFSAERQTEEESRSIISSVLLVSLAALSTLALLAVVAVVAVVKKTSRHTPNEVTTTGQEMVEKNPKPSKPTFEDGNPYVYHTREVTTEYVHLTPKSASECIYESLMDGKPSSYETVLCRSHVLNEEGLEVIIPVIER</sequence>